<accession>A0A6A0A7N8</accession>
<gene>
    <name evidence="2" type="ORF">HaLaN_27112</name>
</gene>
<organism evidence="2 3">
    <name type="scientific">Haematococcus lacustris</name>
    <name type="common">Green alga</name>
    <name type="synonym">Haematococcus pluvialis</name>
    <dbReference type="NCBI Taxonomy" id="44745"/>
    <lineage>
        <taxon>Eukaryota</taxon>
        <taxon>Viridiplantae</taxon>
        <taxon>Chlorophyta</taxon>
        <taxon>core chlorophytes</taxon>
        <taxon>Chlorophyceae</taxon>
        <taxon>CS clade</taxon>
        <taxon>Chlamydomonadales</taxon>
        <taxon>Haematococcaceae</taxon>
        <taxon>Haematococcus</taxon>
    </lineage>
</organism>
<evidence type="ECO:0000313" key="2">
    <source>
        <dbReference type="EMBL" id="GFH28595.1"/>
    </source>
</evidence>
<reference evidence="2 3" key="1">
    <citation type="submission" date="2020-02" db="EMBL/GenBank/DDBJ databases">
        <title>Draft genome sequence of Haematococcus lacustris strain NIES-144.</title>
        <authorList>
            <person name="Morimoto D."/>
            <person name="Nakagawa S."/>
            <person name="Yoshida T."/>
            <person name="Sawayama S."/>
        </authorList>
    </citation>
    <scope>NUCLEOTIDE SEQUENCE [LARGE SCALE GENOMIC DNA]</scope>
    <source>
        <strain evidence="2 3">NIES-144</strain>
    </source>
</reference>
<keyword evidence="3" id="KW-1185">Reference proteome</keyword>
<dbReference type="AlphaFoldDB" id="A0A6A0A7N8"/>
<evidence type="ECO:0000313" key="3">
    <source>
        <dbReference type="Proteomes" id="UP000485058"/>
    </source>
</evidence>
<proteinExistence type="predicted"/>
<dbReference type="EMBL" id="BLLF01003948">
    <property type="protein sequence ID" value="GFH28595.1"/>
    <property type="molecule type" value="Genomic_DNA"/>
</dbReference>
<feature type="non-terminal residue" evidence="2">
    <location>
        <position position="139"/>
    </location>
</feature>
<dbReference type="Proteomes" id="UP000485058">
    <property type="component" value="Unassembled WGS sequence"/>
</dbReference>
<protein>
    <submittedName>
        <fullName evidence="2">Uncharacterized protein</fullName>
    </submittedName>
</protein>
<feature type="region of interest" description="Disordered" evidence="1">
    <location>
        <begin position="32"/>
        <end position="56"/>
    </location>
</feature>
<name>A0A6A0A7N8_HAELA</name>
<comment type="caution">
    <text evidence="2">The sequence shown here is derived from an EMBL/GenBank/DDBJ whole genome shotgun (WGS) entry which is preliminary data.</text>
</comment>
<sequence>MLPKQHQLDAMQATIERIEGMLEGLFDLKMHKQQDKATAEQGEQPPQKKSKGTMSWRGPRFREAICRVFQLGEEKEFKAEVEEEGYAVTVVGDDIMPGAKELWALLTLAMHYARIIFKESALNPDGTLQIVPGEVQGTT</sequence>
<evidence type="ECO:0000256" key="1">
    <source>
        <dbReference type="SAM" id="MobiDB-lite"/>
    </source>
</evidence>